<gene>
    <name evidence="1" type="ORF">EVOR1521_LOCUS3040</name>
</gene>
<organism evidence="1 2">
    <name type="scientific">Effrenium voratum</name>
    <dbReference type="NCBI Taxonomy" id="2562239"/>
    <lineage>
        <taxon>Eukaryota</taxon>
        <taxon>Sar</taxon>
        <taxon>Alveolata</taxon>
        <taxon>Dinophyceae</taxon>
        <taxon>Suessiales</taxon>
        <taxon>Symbiodiniaceae</taxon>
        <taxon>Effrenium</taxon>
    </lineage>
</organism>
<accession>A0AA36HPV8</accession>
<evidence type="ECO:0000313" key="1">
    <source>
        <dbReference type="EMBL" id="CAJ1373130.1"/>
    </source>
</evidence>
<dbReference type="EMBL" id="CAUJNA010000176">
    <property type="protein sequence ID" value="CAJ1373130.1"/>
    <property type="molecule type" value="Genomic_DNA"/>
</dbReference>
<sequence>MPGAIELLIAAEAALSAPLTSLRVAGSKVLASSADGKLLIWEPAAEAACPSQQNEMLRKAFGVDKNNMFGAAHHAIMACVPTVCFAQVVAVFHEIANFARRSGG</sequence>
<protein>
    <submittedName>
        <fullName evidence="1">Uncharacterized protein</fullName>
    </submittedName>
</protein>
<evidence type="ECO:0000313" key="2">
    <source>
        <dbReference type="Proteomes" id="UP001178507"/>
    </source>
</evidence>
<proteinExistence type="predicted"/>
<reference evidence="1" key="1">
    <citation type="submission" date="2023-08" db="EMBL/GenBank/DDBJ databases">
        <authorList>
            <person name="Chen Y."/>
            <person name="Shah S."/>
            <person name="Dougan E. K."/>
            <person name="Thang M."/>
            <person name="Chan C."/>
        </authorList>
    </citation>
    <scope>NUCLEOTIDE SEQUENCE</scope>
</reference>
<dbReference type="Proteomes" id="UP001178507">
    <property type="component" value="Unassembled WGS sequence"/>
</dbReference>
<dbReference type="AlphaFoldDB" id="A0AA36HPV8"/>
<keyword evidence="2" id="KW-1185">Reference proteome</keyword>
<name>A0AA36HPV8_9DINO</name>
<comment type="caution">
    <text evidence="1">The sequence shown here is derived from an EMBL/GenBank/DDBJ whole genome shotgun (WGS) entry which is preliminary data.</text>
</comment>